<dbReference type="InterPro" id="IPR036188">
    <property type="entry name" value="FAD/NAD-bd_sf"/>
</dbReference>
<proteinExistence type="predicted"/>
<dbReference type="AlphaFoldDB" id="A0A0U1NJE4"/>
<sequence>MPESWYAATADAPAPHPVLRGDHRADLCIIGAGYTGLSAALHAAKAGMSVIVLDAHRVGWGASGRNGGQVGTGLNWDVSVLDKTFGKQRADALWAMTEDAKKLTRSLLAEHAPDADYTAGLLQAAVTAQKADELAQEAELMRARFGYDTTMCDAAQVEAHIGTKAYSGAVLDMDAGYCHPLRYAFGLARACDAAGVQIFERSTVHKIDVSTDHNSARSPHTVRTDAGTVSAKFILQATNGYGAHLNRKTAARVLPINNYIAATEPLGARAPIKKLMAVYDSKFVLNYFWQSRDGRLIFGGGESYGKRFGEIEPRVRKQLSEIYPELSDVKFSHKWGGTLAVTATRLPFVGQVVDGHYSAGGYSGHGLVLATFAGRACVNAMRGDTGEFDMLQNLPSPALPGGAVLGGLITNAAMRWMALKDRLFH</sequence>
<feature type="domain" description="FAD dependent oxidoreductase" evidence="2">
    <location>
        <begin position="26"/>
        <end position="377"/>
    </location>
</feature>
<dbReference type="Gene3D" id="3.50.50.60">
    <property type="entry name" value="FAD/NAD(P)-binding domain"/>
    <property type="match status" value="1"/>
</dbReference>
<accession>A0A0U1NJE4</accession>
<dbReference type="InterPro" id="IPR006076">
    <property type="entry name" value="FAD-dep_OxRdtase"/>
</dbReference>
<dbReference type="Proteomes" id="UP000048949">
    <property type="component" value="Unassembled WGS sequence"/>
</dbReference>
<dbReference type="EMBL" id="CVQV01000004">
    <property type="protein sequence ID" value="CRK74866.1"/>
    <property type="molecule type" value="Genomic_DNA"/>
</dbReference>
<dbReference type="EC" id="1.4.3.-" evidence="3"/>
<protein>
    <submittedName>
        <fullName evidence="3">Gamma-glutamylputrescine oxidoreductase</fullName>
        <ecNumber evidence="3">1.4.3.-</ecNumber>
    </submittedName>
</protein>
<dbReference type="SUPFAM" id="SSF51905">
    <property type="entry name" value="FAD/NAD(P)-binding domain"/>
    <property type="match status" value="1"/>
</dbReference>
<keyword evidence="1 3" id="KW-0560">Oxidoreductase</keyword>
<dbReference type="GO" id="GO:0016491">
    <property type="term" value="F:oxidoreductase activity"/>
    <property type="evidence" value="ECO:0007669"/>
    <property type="project" value="UniProtKB-KW"/>
</dbReference>
<dbReference type="GO" id="GO:0005737">
    <property type="term" value="C:cytoplasm"/>
    <property type="evidence" value="ECO:0007669"/>
    <property type="project" value="TreeGrafter"/>
</dbReference>
<evidence type="ECO:0000313" key="3">
    <source>
        <dbReference type="EMBL" id="CRK74866.1"/>
    </source>
</evidence>
<name>A0A0U1NJE4_9RHOB</name>
<dbReference type="PANTHER" id="PTHR13847:SF281">
    <property type="entry name" value="FAD DEPENDENT OXIDOREDUCTASE DOMAIN-CONTAINING PROTEIN"/>
    <property type="match status" value="1"/>
</dbReference>
<reference evidence="3 4" key="1">
    <citation type="submission" date="2015-04" db="EMBL/GenBank/DDBJ databases">
        <authorList>
            <person name="Syromyatnikov M.Y."/>
            <person name="Popov V.N."/>
        </authorList>
    </citation>
    <scope>NUCLEOTIDE SEQUENCE [LARGE SCALE GENOMIC DNA]</scope>
    <source>
        <strain evidence="3 4">CECT 5292</strain>
    </source>
</reference>
<dbReference type="PANTHER" id="PTHR13847">
    <property type="entry name" value="SARCOSINE DEHYDROGENASE-RELATED"/>
    <property type="match status" value="1"/>
</dbReference>
<evidence type="ECO:0000256" key="1">
    <source>
        <dbReference type="ARBA" id="ARBA00023002"/>
    </source>
</evidence>
<dbReference type="Gene3D" id="3.30.9.10">
    <property type="entry name" value="D-Amino Acid Oxidase, subunit A, domain 2"/>
    <property type="match status" value="1"/>
</dbReference>
<evidence type="ECO:0000313" key="4">
    <source>
        <dbReference type="Proteomes" id="UP000048949"/>
    </source>
</evidence>
<organism evidence="3 4">
    <name type="scientific">Nereida ignava</name>
    <dbReference type="NCBI Taxonomy" id="282199"/>
    <lineage>
        <taxon>Bacteria</taxon>
        <taxon>Pseudomonadati</taxon>
        <taxon>Pseudomonadota</taxon>
        <taxon>Alphaproteobacteria</taxon>
        <taxon>Rhodobacterales</taxon>
        <taxon>Roseobacteraceae</taxon>
        <taxon>Nereida</taxon>
    </lineage>
</organism>
<dbReference type="STRING" id="282199.GCA_001049735_00905"/>
<gene>
    <name evidence="3" type="primary">puuB</name>
    <name evidence="3" type="ORF">NIG5292_00905</name>
</gene>
<evidence type="ECO:0000259" key="2">
    <source>
        <dbReference type="Pfam" id="PF01266"/>
    </source>
</evidence>
<dbReference type="Pfam" id="PF01266">
    <property type="entry name" value="DAO"/>
    <property type="match status" value="1"/>
</dbReference>
<keyword evidence="4" id="KW-1185">Reference proteome</keyword>